<accession>A0ABV8R6I3</accession>
<dbReference type="SUPFAM" id="SSF53649">
    <property type="entry name" value="Alkaline phosphatase-like"/>
    <property type="match status" value="1"/>
</dbReference>
<keyword evidence="2" id="KW-1185">Reference proteome</keyword>
<dbReference type="InterPro" id="IPR017850">
    <property type="entry name" value="Alkaline_phosphatase_core_sf"/>
</dbReference>
<dbReference type="EMBL" id="JBHSCY010000001">
    <property type="protein sequence ID" value="MFC4268085.1"/>
    <property type="molecule type" value="Genomic_DNA"/>
</dbReference>
<proteinExistence type="predicted"/>
<evidence type="ECO:0000313" key="1">
    <source>
        <dbReference type="EMBL" id="MFC4268085.1"/>
    </source>
</evidence>
<organism evidence="1 2">
    <name type="scientific">Polaribacter marinivivus</name>
    <dbReference type="NCBI Taxonomy" id="1524260"/>
    <lineage>
        <taxon>Bacteria</taxon>
        <taxon>Pseudomonadati</taxon>
        <taxon>Bacteroidota</taxon>
        <taxon>Flavobacteriia</taxon>
        <taxon>Flavobacteriales</taxon>
        <taxon>Flavobacteriaceae</taxon>
    </lineage>
</organism>
<sequence length="59" mass="6989">MGIEVGNFPYEQLYNVVEDKGQQNNLAKTNPKKLLEMKEIFIKLRGEDYQIRVKEVIFE</sequence>
<dbReference type="RefSeq" id="WP_377408357.1">
    <property type="nucleotide sequence ID" value="NZ_JBHSCY010000001.1"/>
</dbReference>
<reference evidence="2" key="1">
    <citation type="journal article" date="2019" name="Int. J. Syst. Evol. Microbiol.">
        <title>The Global Catalogue of Microorganisms (GCM) 10K type strain sequencing project: providing services to taxonomists for standard genome sequencing and annotation.</title>
        <authorList>
            <consortium name="The Broad Institute Genomics Platform"/>
            <consortium name="The Broad Institute Genome Sequencing Center for Infectious Disease"/>
            <person name="Wu L."/>
            <person name="Ma J."/>
        </authorList>
    </citation>
    <scope>NUCLEOTIDE SEQUENCE [LARGE SCALE GENOMIC DNA]</scope>
    <source>
        <strain evidence="2">CECT 8655</strain>
    </source>
</reference>
<comment type="caution">
    <text evidence="1">The sequence shown here is derived from an EMBL/GenBank/DDBJ whole genome shotgun (WGS) entry which is preliminary data.</text>
</comment>
<gene>
    <name evidence="1" type="ORF">ACFOWD_04130</name>
</gene>
<evidence type="ECO:0000313" key="2">
    <source>
        <dbReference type="Proteomes" id="UP001595826"/>
    </source>
</evidence>
<name>A0ABV8R6I3_9FLAO</name>
<dbReference type="Gene3D" id="3.30.1120.10">
    <property type="match status" value="1"/>
</dbReference>
<protein>
    <submittedName>
        <fullName evidence="1">Uncharacterized protein</fullName>
    </submittedName>
</protein>
<dbReference type="Proteomes" id="UP001595826">
    <property type="component" value="Unassembled WGS sequence"/>
</dbReference>